<dbReference type="GeneID" id="25369056"/>
<accession>A0A074YF82</accession>
<sequence>MRLAGAVYEVIKMFDDEIQKGPPQLDHNFTPFDAVGASITSMSNPVFETLKAGEIDIEAVHEAMTRLKARFDGSEEKAEILSSLCKRWKAEVQKRYPPPTRKVLPPSDIEIASLHEDVSTENYSVASGKPLIRYGHSVAYQNKNDGRGDGEQPRYQAKIPKGGDEEFSIFAM</sequence>
<proteinExistence type="predicted"/>
<dbReference type="RefSeq" id="XP_013343083.1">
    <property type="nucleotide sequence ID" value="XM_013487629.1"/>
</dbReference>
<dbReference type="OrthoDB" id="3913954at2759"/>
<keyword evidence="2" id="KW-1185">Reference proteome</keyword>
<organism evidence="1 2">
    <name type="scientific">Aureobasidium subglaciale (strain EXF-2481)</name>
    <name type="common">Aureobasidium pullulans var. subglaciale</name>
    <dbReference type="NCBI Taxonomy" id="1043005"/>
    <lineage>
        <taxon>Eukaryota</taxon>
        <taxon>Fungi</taxon>
        <taxon>Dikarya</taxon>
        <taxon>Ascomycota</taxon>
        <taxon>Pezizomycotina</taxon>
        <taxon>Dothideomycetes</taxon>
        <taxon>Dothideomycetidae</taxon>
        <taxon>Dothideales</taxon>
        <taxon>Saccotheciaceae</taxon>
        <taxon>Aureobasidium</taxon>
    </lineage>
</organism>
<dbReference type="Proteomes" id="UP000030641">
    <property type="component" value="Unassembled WGS sequence"/>
</dbReference>
<reference evidence="1 2" key="1">
    <citation type="journal article" date="2014" name="BMC Genomics">
        <title>Genome sequencing of four Aureobasidium pullulans varieties: biotechnological potential, stress tolerance, and description of new species.</title>
        <authorList>
            <person name="Gostin Ar C."/>
            <person name="Ohm R.A."/>
            <person name="Kogej T."/>
            <person name="Sonjak S."/>
            <person name="Turk M."/>
            <person name="Zajc J."/>
            <person name="Zalar P."/>
            <person name="Grube M."/>
            <person name="Sun H."/>
            <person name="Han J."/>
            <person name="Sharma A."/>
            <person name="Chiniquy J."/>
            <person name="Ngan C.Y."/>
            <person name="Lipzen A."/>
            <person name="Barry K."/>
            <person name="Grigoriev I.V."/>
            <person name="Gunde-Cimerman N."/>
        </authorList>
    </citation>
    <scope>NUCLEOTIDE SEQUENCE [LARGE SCALE GENOMIC DNA]</scope>
    <source>
        <strain evidence="1 2">EXF-2481</strain>
    </source>
</reference>
<name>A0A074YF82_AURSE</name>
<evidence type="ECO:0000313" key="2">
    <source>
        <dbReference type="Proteomes" id="UP000030641"/>
    </source>
</evidence>
<dbReference type="EMBL" id="KL584761">
    <property type="protein sequence ID" value="KEQ94694.1"/>
    <property type="molecule type" value="Genomic_DNA"/>
</dbReference>
<dbReference type="InParanoid" id="A0A074YF82"/>
<dbReference type="HOGENOM" id="CLU_1610414_0_0_1"/>
<dbReference type="AlphaFoldDB" id="A0A074YF82"/>
<gene>
    <name evidence="1" type="ORF">AUEXF2481DRAFT_5587</name>
</gene>
<protein>
    <submittedName>
        <fullName evidence="1">Uncharacterized protein</fullName>
    </submittedName>
</protein>
<evidence type="ECO:0000313" key="1">
    <source>
        <dbReference type="EMBL" id="KEQ94694.1"/>
    </source>
</evidence>